<evidence type="ECO:0008006" key="7">
    <source>
        <dbReference type="Google" id="ProtNLM"/>
    </source>
</evidence>
<dbReference type="Pfam" id="PF14666">
    <property type="entry name" value="RICTOR_M"/>
    <property type="match status" value="1"/>
</dbReference>
<proteinExistence type="inferred from homology"/>
<dbReference type="Pfam" id="PF14663">
    <property type="entry name" value="RasGEF_N_2"/>
    <property type="match status" value="1"/>
</dbReference>
<dbReference type="GO" id="GO:0043539">
    <property type="term" value="F:protein serine/threonine kinase activator activity"/>
    <property type="evidence" value="ECO:0007669"/>
    <property type="project" value="TreeGrafter"/>
</dbReference>
<dbReference type="GO" id="GO:0031932">
    <property type="term" value="C:TORC2 complex"/>
    <property type="evidence" value="ECO:0007669"/>
    <property type="project" value="InterPro"/>
</dbReference>
<protein>
    <recommendedName>
        <fullName evidence="7">Rapamycin-insensitive companion of mTOR</fullName>
    </recommendedName>
</protein>
<feature type="domain" description="Rapamycin-insensitive companion of mTOR N-terminal" evidence="4">
    <location>
        <begin position="50"/>
        <end position="431"/>
    </location>
</feature>
<sequence length="958" mass="108562">MRRNFSGPGGRYENLDEPTPLDLSRDPADNMKDLLYQITNKEMMSTVKRMGYINNFTKLVQNVGENANFGYSLEDVIKCMMLPLVSTAKELRAAGLRAFRHLFSDEKILSKMLDFRIDIFIVRSMDMAHAFEVERVQALRFIRKVIAVSPQLCPMSVAATLVSVGNDEGDDADRLRKACVGTLCELAIKNIPTASYCGGINTIIRNVLDSQMQRFNESLMATLLYLLSSPESRLFVRSDVGLESILAPFTDLHYRHNPDTQETHLREDRAGRLQASKMAIITIFRSWSGVISFCRPDGKGVQSLLGVFCLPNSDVRKGILDILFEIFQLKEPDWTDDFHLALLSVDPCQMQDSWKLSEGFVAEEAKALLPHRATGRTNLVKNYIALVLAAFMNAGLFESLVEVITSSDPFISVRATILLGELLHLANTLLPPECSSHTHCVPMLVNTASLFEVTSEERSRASIAVNCLDRLHQTKKRGLVPYSLYLNRIVSKAHTLEPKVKPDKLHRDRLTACLNKDIDDPLFSALRDTQVMMERDFRNWDWDLIGSTLQSPSVTMRKLEETSNQKFIRNLLYFYKPSSQRFCTVHISDPQARTFSEVGCLLIDFLLDGEDVAEGLLLHDLVQDIGECLQEVLLQHSKALSPSITTGVLSNNNVLSTLSRDYFLFLGKLACTKVGPKLLERTGVYQYLLELCSLTSRDSLQKLIVASLDYGHSGIPRIILSKILTSSSPATRLYSTSHMRVLLRARVPFFHSWGIELLVTQLYDTDNLVAVEAADVLDEACEDEANLQYLVELSPVILHLGDMGLRLLTRFLSVESGLKFLSYRGYLTPLMDQWRTQYNNTYVRWVEELLAESLTSYVKQPDENTFTRRTNKRLVLKDAYLPPHLYGQLVQKKMASNFYRDQMTWNCLRAHFRHWSQNKRTSSRTQGNSVGFGTCRLHKTGALTFLLKKQSFQRCSSG</sequence>
<keyword evidence="6" id="KW-1185">Reference proteome</keyword>
<dbReference type="SMART" id="SM01303">
    <property type="entry name" value="RasGEF_N_2"/>
    <property type="match status" value="1"/>
</dbReference>
<dbReference type="GO" id="GO:0038203">
    <property type="term" value="P:TORC2 signaling"/>
    <property type="evidence" value="ECO:0007669"/>
    <property type="project" value="TreeGrafter"/>
</dbReference>
<dbReference type="InterPro" id="IPR028267">
    <property type="entry name" value="Pianissimo_N"/>
</dbReference>
<dbReference type="InterPro" id="IPR028268">
    <property type="entry name" value="Pianissimo_fam"/>
</dbReference>
<dbReference type="InterPro" id="IPR029453">
    <property type="entry name" value="Rictor_IV"/>
</dbReference>
<evidence type="ECO:0000259" key="3">
    <source>
        <dbReference type="SMART" id="SM01307"/>
    </source>
</evidence>
<evidence type="ECO:0000313" key="6">
    <source>
        <dbReference type="Proteomes" id="UP001163046"/>
    </source>
</evidence>
<dbReference type="InterPro" id="IPR016024">
    <property type="entry name" value="ARM-type_fold"/>
</dbReference>
<comment type="caution">
    <text evidence="5">The sequence shown here is derived from an EMBL/GenBank/DDBJ whole genome shotgun (WGS) entry which is preliminary data.</text>
</comment>
<feature type="domain" description="Rapamycin-insensitive companion of mTOR middle" evidence="3">
    <location>
        <begin position="518"/>
        <end position="745"/>
    </location>
</feature>
<dbReference type="SMART" id="SM01307">
    <property type="entry name" value="RICTOR_M"/>
    <property type="match status" value="1"/>
</dbReference>
<dbReference type="InterPro" id="IPR029451">
    <property type="entry name" value="RICTOR_M"/>
</dbReference>
<dbReference type="OrthoDB" id="271111at2759"/>
<evidence type="ECO:0000313" key="5">
    <source>
        <dbReference type="EMBL" id="KAJ7386352.1"/>
    </source>
</evidence>
<evidence type="ECO:0000256" key="1">
    <source>
        <dbReference type="ARBA" id="ARBA00008878"/>
    </source>
</evidence>
<dbReference type="AlphaFoldDB" id="A0A9X0D3W2"/>
<dbReference type="Gene3D" id="1.25.10.10">
    <property type="entry name" value="Leucine-rich Repeat Variant"/>
    <property type="match status" value="1"/>
</dbReference>
<dbReference type="PANTHER" id="PTHR13298:SF11">
    <property type="entry name" value="RAPAMYCIN-INSENSITIVE COMPANION OF MTOR"/>
    <property type="match status" value="1"/>
</dbReference>
<dbReference type="EMBL" id="MU825876">
    <property type="protein sequence ID" value="KAJ7386352.1"/>
    <property type="molecule type" value="Genomic_DNA"/>
</dbReference>
<dbReference type="GO" id="GO:0051897">
    <property type="term" value="P:positive regulation of phosphatidylinositol 3-kinase/protein kinase B signal transduction"/>
    <property type="evidence" value="ECO:0007669"/>
    <property type="project" value="TreeGrafter"/>
</dbReference>
<accession>A0A9X0D3W2</accession>
<comment type="similarity">
    <text evidence="1">Belongs to the RICTOR family.</text>
</comment>
<dbReference type="InterPro" id="IPR011989">
    <property type="entry name" value="ARM-like"/>
</dbReference>
<dbReference type="PANTHER" id="PTHR13298">
    <property type="entry name" value="CYTOSOLIC REGULATOR PIANISSIMO"/>
    <property type="match status" value="1"/>
</dbReference>
<dbReference type="SUPFAM" id="SSF48371">
    <property type="entry name" value="ARM repeat"/>
    <property type="match status" value="1"/>
</dbReference>
<evidence type="ECO:0000259" key="4">
    <source>
        <dbReference type="SMART" id="SM01308"/>
    </source>
</evidence>
<evidence type="ECO:0000256" key="2">
    <source>
        <dbReference type="SAM" id="MobiDB-lite"/>
    </source>
</evidence>
<name>A0A9X0D3W2_9CNID</name>
<reference evidence="5" key="1">
    <citation type="submission" date="2023-01" db="EMBL/GenBank/DDBJ databases">
        <title>Genome assembly of the deep-sea coral Lophelia pertusa.</title>
        <authorList>
            <person name="Herrera S."/>
            <person name="Cordes E."/>
        </authorList>
    </citation>
    <scope>NUCLEOTIDE SEQUENCE</scope>
    <source>
        <strain evidence="5">USNM1676648</strain>
        <tissue evidence="5">Polyp</tissue>
    </source>
</reference>
<feature type="region of interest" description="Disordered" evidence="2">
    <location>
        <begin position="1"/>
        <end position="24"/>
    </location>
</feature>
<organism evidence="5 6">
    <name type="scientific">Desmophyllum pertusum</name>
    <dbReference type="NCBI Taxonomy" id="174260"/>
    <lineage>
        <taxon>Eukaryota</taxon>
        <taxon>Metazoa</taxon>
        <taxon>Cnidaria</taxon>
        <taxon>Anthozoa</taxon>
        <taxon>Hexacorallia</taxon>
        <taxon>Scleractinia</taxon>
        <taxon>Caryophylliina</taxon>
        <taxon>Caryophylliidae</taxon>
        <taxon>Desmophyllum</taxon>
    </lineage>
</organism>
<dbReference type="Proteomes" id="UP001163046">
    <property type="component" value="Unassembled WGS sequence"/>
</dbReference>
<gene>
    <name evidence="5" type="ORF">OS493_008473</name>
</gene>
<dbReference type="Pfam" id="PF14664">
    <property type="entry name" value="RICTOR_N"/>
    <property type="match status" value="1"/>
</dbReference>
<dbReference type="SMART" id="SM01308">
    <property type="entry name" value="RICTOR_N"/>
    <property type="match status" value="1"/>
</dbReference>